<evidence type="ECO:0000256" key="1">
    <source>
        <dbReference type="HAMAP-Rule" id="MF_00697"/>
    </source>
</evidence>
<evidence type="ECO:0000313" key="2">
    <source>
        <dbReference type="EMBL" id="MEJ8473109.1"/>
    </source>
</evidence>
<organism evidence="2 3">
    <name type="scientific">Roseibium algae</name>
    <dbReference type="NCBI Taxonomy" id="3123038"/>
    <lineage>
        <taxon>Bacteria</taxon>
        <taxon>Pseudomonadati</taxon>
        <taxon>Pseudomonadota</taxon>
        <taxon>Alphaproteobacteria</taxon>
        <taxon>Hyphomicrobiales</taxon>
        <taxon>Stappiaceae</taxon>
        <taxon>Roseibium</taxon>
    </lineage>
</organism>
<protein>
    <recommendedName>
        <fullName evidence="1">UPF0276 protein V6575_03340</fullName>
    </recommendedName>
</protein>
<dbReference type="Gene3D" id="3.20.20.150">
    <property type="entry name" value="Divalent-metal-dependent TIM barrel enzymes"/>
    <property type="match status" value="1"/>
</dbReference>
<dbReference type="SUPFAM" id="SSF51658">
    <property type="entry name" value="Xylose isomerase-like"/>
    <property type="match status" value="1"/>
</dbReference>
<reference evidence="2 3" key="1">
    <citation type="submission" date="2024-02" db="EMBL/GenBank/DDBJ databases">
        <title>Roseibium algae sp. nov., isolated from marine alga (Grateloupia sp.), showing potential in myo-inositol conversion.</title>
        <authorList>
            <person name="Wang Y."/>
        </authorList>
    </citation>
    <scope>NUCLEOTIDE SEQUENCE [LARGE SCALE GENOMIC DNA]</scope>
    <source>
        <strain evidence="2 3">H3510</strain>
    </source>
</reference>
<dbReference type="Pfam" id="PF05114">
    <property type="entry name" value="MbnB_TglH_ChrH"/>
    <property type="match status" value="1"/>
</dbReference>
<dbReference type="HAMAP" id="MF_00697">
    <property type="entry name" value="UPF0276"/>
    <property type="match status" value="1"/>
</dbReference>
<dbReference type="Proteomes" id="UP001385499">
    <property type="component" value="Unassembled WGS sequence"/>
</dbReference>
<evidence type="ECO:0000313" key="3">
    <source>
        <dbReference type="Proteomes" id="UP001385499"/>
    </source>
</evidence>
<dbReference type="RefSeq" id="WP_340272625.1">
    <property type="nucleotide sequence ID" value="NZ_JBAKIA010000001.1"/>
</dbReference>
<name>A0ABU8TG18_9HYPH</name>
<sequence length="314" mass="34891">MAQSIYSKVSAARNVSVIQPRAGAGLKAEHVSIILEEQPEIAFFEVHAENYMGAGGVPHRQLEAIRQDYPISLHGVGLSIGAERPLDKEHLQRFKILNERYEPGLFSEHLAWSTHDTTYFNDLLPVPYDEPTLERVCSHIDQVQEVMGRRMLLENPSTYVAFEQSTLSELEFLSAVVDRTGCGLLLDVNNVYVSCVNHQQSAEDYLDAFPMHAVGELHLGGHACDEDDEGRPLLIDAHDREVDEAVWRLYEKVIASHGELPTLIEWDNDVPDWPILLAEAEAANRILARVHSLKEAVGSVRAEGGQGGEARLAG</sequence>
<dbReference type="EMBL" id="JBAKIA010000001">
    <property type="protein sequence ID" value="MEJ8473109.1"/>
    <property type="molecule type" value="Genomic_DNA"/>
</dbReference>
<gene>
    <name evidence="2" type="ORF">V6575_03340</name>
</gene>
<keyword evidence="3" id="KW-1185">Reference proteome</keyword>
<dbReference type="PANTHER" id="PTHR42194:SF1">
    <property type="entry name" value="UPF0276 PROTEIN HI_1600"/>
    <property type="match status" value="1"/>
</dbReference>
<dbReference type="InterPro" id="IPR007801">
    <property type="entry name" value="MbnB/TglH/ChrH"/>
</dbReference>
<comment type="caution">
    <text evidence="2">The sequence shown here is derived from an EMBL/GenBank/DDBJ whole genome shotgun (WGS) entry which is preliminary data.</text>
</comment>
<proteinExistence type="inferred from homology"/>
<accession>A0ABU8TG18</accession>
<dbReference type="NCBIfam" id="NF003818">
    <property type="entry name" value="PRK05409.1"/>
    <property type="match status" value="1"/>
</dbReference>
<comment type="similarity">
    <text evidence="1">Belongs to the UPF0276 family.</text>
</comment>
<dbReference type="InterPro" id="IPR036237">
    <property type="entry name" value="Xyl_isomerase-like_sf"/>
</dbReference>
<dbReference type="PANTHER" id="PTHR42194">
    <property type="entry name" value="UPF0276 PROTEIN HI_1600"/>
    <property type="match status" value="1"/>
</dbReference>